<dbReference type="Gene3D" id="3.40.50.10610">
    <property type="entry name" value="ABC-type transport auxiliary lipoprotein component"/>
    <property type="match status" value="1"/>
</dbReference>
<keyword evidence="1" id="KW-0449">Lipoprotein</keyword>
<organism evidence="1 2">
    <name type="scientific">Methylotuvimicrobium alcaliphilum (strain DSM 19304 / NCIMB 14124 / VKM B-2133 / 20Z)</name>
    <name type="common">Methylomicrobium alcaliphilum</name>
    <dbReference type="NCBI Taxonomy" id="1091494"/>
    <lineage>
        <taxon>Bacteria</taxon>
        <taxon>Pseudomonadati</taxon>
        <taxon>Pseudomonadota</taxon>
        <taxon>Gammaproteobacteria</taxon>
        <taxon>Methylococcales</taxon>
        <taxon>Methylococcaceae</taxon>
        <taxon>Methylotuvimicrobium</taxon>
    </lineage>
</organism>
<dbReference type="AlphaFoldDB" id="G4SUJ2"/>
<evidence type="ECO:0000313" key="2">
    <source>
        <dbReference type="Proteomes" id="UP000008315"/>
    </source>
</evidence>
<name>G4SUJ2_META2</name>
<protein>
    <submittedName>
        <fullName evidence="1">Lipoprotein</fullName>
    </submittedName>
</protein>
<dbReference type="SUPFAM" id="SSF159594">
    <property type="entry name" value="XCC0632-like"/>
    <property type="match status" value="1"/>
</dbReference>
<gene>
    <name evidence="1" type="ordered locus">MEALZ_0117</name>
</gene>
<proteinExistence type="predicted"/>
<dbReference type="Proteomes" id="UP000008315">
    <property type="component" value="Chromosome"/>
</dbReference>
<dbReference type="HOGENOM" id="CLU_091341_1_0_6"/>
<dbReference type="RefSeq" id="WP_014146636.1">
    <property type="nucleotide sequence ID" value="NC_016112.1"/>
</dbReference>
<reference evidence="2" key="1">
    <citation type="journal article" date="2012" name="J. Bacteriol.">
        <title>Genome sequence of the haloalkaliphilic methanotrophic bacterium Methylomicrobium alcaliphilum 20Z.</title>
        <authorList>
            <person name="Vuilleumier S."/>
            <person name="Khmelenina V.N."/>
            <person name="Bringel F."/>
            <person name="Reshetnikov A.S."/>
            <person name="Lajus A."/>
            <person name="Mangenot S."/>
            <person name="Rouy Z."/>
            <person name="Op den Camp H.J."/>
            <person name="Jetten M.S."/>
            <person name="Dispirito A.A."/>
            <person name="Dunfield P."/>
            <person name="Klotz M.G."/>
            <person name="Semrau J.D."/>
            <person name="Stein L.Y."/>
            <person name="Barbe V."/>
            <person name="Medigue C."/>
            <person name="Trotsenko Y.A."/>
            <person name="Kalyuzhnaya M.G."/>
        </authorList>
    </citation>
    <scope>NUCLEOTIDE SEQUENCE [LARGE SCALE GENOMIC DNA]</scope>
    <source>
        <strain evidence="2">DSM 19304 / NCIMB 14124 / VKM B-2133 / 20Z</strain>
    </source>
</reference>
<dbReference type="KEGG" id="mah:MEALZ_0117"/>
<evidence type="ECO:0000313" key="1">
    <source>
        <dbReference type="EMBL" id="CCE21818.1"/>
    </source>
</evidence>
<dbReference type="STRING" id="1091494.MEALZ_0117"/>
<sequence>MNVSLTSLCLIMLMQISGCGYKTRPEGASLHDLGLIVQRNAEQAPLHVEVTAPEWLRDTRIHYRQLYLTPTIVKFYNLDRWIAQPAALLAKHFAAIPVSEPLTVKVRLLDFEQRFDTPQQARSVVAFEVEVYKVNENAPIARKAFQFEQVNISANALGAVNSFSDLIRKAIIEMTAWLNSLLV</sequence>
<accession>G4SUJ2</accession>
<keyword evidence="2" id="KW-1185">Reference proteome</keyword>
<dbReference type="EMBL" id="FO082060">
    <property type="protein sequence ID" value="CCE21818.1"/>
    <property type="molecule type" value="Genomic_DNA"/>
</dbReference>
<dbReference type="PATRIC" id="fig|271065.3.peg.120"/>